<dbReference type="SMART" id="SM00487">
    <property type="entry name" value="DEXDc"/>
    <property type="match status" value="1"/>
</dbReference>
<dbReference type="EMBL" id="JAFEUZ010000032">
    <property type="protein sequence ID" value="KAG5470434.1"/>
    <property type="molecule type" value="Genomic_DNA"/>
</dbReference>
<keyword evidence="7" id="KW-0694">RNA-binding</keyword>
<dbReference type="PANTHER" id="PTHR47958">
    <property type="entry name" value="ATP-DEPENDENT RNA HELICASE DBP3"/>
    <property type="match status" value="1"/>
</dbReference>
<feature type="compositionally biased region" description="Low complexity" evidence="17">
    <location>
        <begin position="1"/>
        <end position="17"/>
    </location>
</feature>
<dbReference type="FunFam" id="3.40.50.300:FF:000008">
    <property type="entry name" value="ATP-dependent RNA helicase RhlB"/>
    <property type="match status" value="1"/>
</dbReference>
<dbReference type="GO" id="GO:0003724">
    <property type="term" value="F:RNA helicase activity"/>
    <property type="evidence" value="ECO:0007669"/>
    <property type="project" value="UniProtKB-EC"/>
</dbReference>
<name>A0A836KBL7_9TRYP</name>
<evidence type="ECO:0000259" key="20">
    <source>
        <dbReference type="PROSITE" id="PS51195"/>
    </source>
</evidence>
<dbReference type="InterPro" id="IPR011545">
    <property type="entry name" value="DEAD/DEAH_box_helicase_dom"/>
</dbReference>
<feature type="region of interest" description="Disordered" evidence="17">
    <location>
        <begin position="516"/>
        <end position="536"/>
    </location>
</feature>
<dbReference type="Pfam" id="PF00270">
    <property type="entry name" value="DEAD"/>
    <property type="match status" value="1"/>
</dbReference>
<dbReference type="GeneID" id="92511790"/>
<evidence type="ECO:0000256" key="1">
    <source>
        <dbReference type="ARBA" id="ARBA00012552"/>
    </source>
</evidence>
<dbReference type="SUPFAM" id="SSF52540">
    <property type="entry name" value="P-loop containing nucleoside triphosphate hydrolases"/>
    <property type="match status" value="1"/>
</dbReference>
<dbReference type="CDD" id="cd18787">
    <property type="entry name" value="SF2_C_DEAD"/>
    <property type="match status" value="1"/>
</dbReference>
<evidence type="ECO:0000256" key="14">
    <source>
        <dbReference type="ARBA" id="ARBA00047984"/>
    </source>
</evidence>
<evidence type="ECO:0000256" key="5">
    <source>
        <dbReference type="ARBA" id="ARBA00022806"/>
    </source>
</evidence>
<dbReference type="RefSeq" id="XP_067175827.1">
    <property type="nucleotide sequence ID" value="XM_067319278.1"/>
</dbReference>
<reference evidence="21 22" key="1">
    <citation type="submission" date="2021-03" db="EMBL/GenBank/DDBJ databases">
        <title>Leishmania (Mundinia) martiniquensis Genome sequencing and assembly.</title>
        <authorList>
            <person name="Almutairi H."/>
            <person name="Gatherer D."/>
        </authorList>
    </citation>
    <scope>NUCLEOTIDE SEQUENCE [LARGE SCALE GENOMIC DNA]</scope>
    <source>
        <strain evidence="21">LSCM1</strain>
    </source>
</reference>
<evidence type="ECO:0000256" key="12">
    <source>
        <dbReference type="ARBA" id="ARBA00025917"/>
    </source>
</evidence>
<protein>
    <recommendedName>
        <fullName evidence="10">Probable eukaryotic initiation factor 4A</fullName>
        <ecNumber evidence="1">3.6.4.13</ecNumber>
    </recommendedName>
    <alternativeName>
        <fullName evidence="13">ATP-dependent RNA helicase eIF4A</fullName>
    </alternativeName>
</protein>
<dbReference type="FunFam" id="3.40.50.300:FF:000397">
    <property type="entry name" value="Probable ATP-dependent RNA helicase DDX4"/>
    <property type="match status" value="1"/>
</dbReference>
<dbReference type="GO" id="GO:0005524">
    <property type="term" value="F:ATP binding"/>
    <property type="evidence" value="ECO:0007669"/>
    <property type="project" value="UniProtKB-KW"/>
</dbReference>
<dbReference type="InterPro" id="IPR001650">
    <property type="entry name" value="Helicase_C-like"/>
</dbReference>
<evidence type="ECO:0000256" key="8">
    <source>
        <dbReference type="ARBA" id="ARBA00022917"/>
    </source>
</evidence>
<keyword evidence="22" id="KW-1185">Reference proteome</keyword>
<dbReference type="InterPro" id="IPR027417">
    <property type="entry name" value="P-loop_NTPase"/>
</dbReference>
<keyword evidence="6 16" id="KW-0067">ATP-binding</keyword>
<dbReference type="AlphaFoldDB" id="A0A836KBL7"/>
<keyword evidence="8" id="KW-0648">Protein biosynthesis</keyword>
<evidence type="ECO:0000256" key="2">
    <source>
        <dbReference type="ARBA" id="ARBA00022540"/>
    </source>
</evidence>
<evidence type="ECO:0000256" key="4">
    <source>
        <dbReference type="ARBA" id="ARBA00022801"/>
    </source>
</evidence>
<feature type="domain" description="DEAD-box RNA helicase Q" evidence="20">
    <location>
        <begin position="127"/>
        <end position="155"/>
    </location>
</feature>
<sequence>MYKDQAQPQHQQPQQDPSAIAGAMGGYGGYQQQNRQFVGANRGFNDGQGSYGGGFNRNGGIGGFRGNFGGFGAGARGPPRDFGGSNHYHREEKSEEEIFKEHTPGINFDQYEAIKVSITPNDVEPAESFATMGLAPALAENVNRCRYQKPTPVQKYGIPCVLSGSDLMACAQTGSGKTAAYLIPAINFMLVNNLNRAKPTNSQSAPSALVLSPTRELSIQIYEEGRKFTYRTGIRCVVVYGGADPRHQIHELTRGCGLLVATPGRLSDMYTRGYTRYSDVRFLVLDEADRMLDMGFEPQIRAIVQGPDSDMPPPGERQTLLYSATFPKEIQQLAREFLYHHHFLQVGRVGSTTENITQDVRWVEDVDKRGCLLEVLKEHQGERVLVFVEKKRDADYLERYLRQSRIPCSSIHGDRVQREREEALDIFKSGVCRVLVATDVASRGLDIPNVAVVVQYDLPSNIDDYVHRIGRTGRAGKRGTAISFFNDKNRNVVDDLIPLLRETNQSVLPEVQALAKKPNVQNPPRGRGRGGFRGGGGFGGGYGGRGGYRGSGGGFGGGYGGGGFGGGFGGGYGGSNGGYRPRGGYGGGGYGGGYGGDRTMRPDVFGQ</sequence>
<comment type="caution">
    <text evidence="21">The sequence shown here is derived from an EMBL/GenBank/DDBJ whole genome shotgun (WGS) entry which is preliminary data.</text>
</comment>
<dbReference type="EC" id="3.6.4.13" evidence="1"/>
<evidence type="ECO:0000256" key="11">
    <source>
        <dbReference type="ARBA" id="ARBA00024769"/>
    </source>
</evidence>
<dbReference type="PROSITE" id="PS51195">
    <property type="entry name" value="Q_MOTIF"/>
    <property type="match status" value="1"/>
</dbReference>
<dbReference type="InterPro" id="IPR044763">
    <property type="entry name" value="Ded1/Dbp1_DEADc"/>
</dbReference>
<dbReference type="OrthoDB" id="196131at2759"/>
<feature type="short sequence motif" description="Q motif" evidence="15">
    <location>
        <begin position="127"/>
        <end position="155"/>
    </location>
</feature>
<feature type="domain" description="Helicase ATP-binding" evidence="18">
    <location>
        <begin position="158"/>
        <end position="344"/>
    </location>
</feature>
<comment type="catalytic activity">
    <reaction evidence="14">
        <text>ATP + H2O = ADP + phosphate + H(+)</text>
        <dbReference type="Rhea" id="RHEA:13065"/>
        <dbReference type="ChEBI" id="CHEBI:15377"/>
        <dbReference type="ChEBI" id="CHEBI:15378"/>
        <dbReference type="ChEBI" id="CHEBI:30616"/>
        <dbReference type="ChEBI" id="CHEBI:43474"/>
        <dbReference type="ChEBI" id="CHEBI:456216"/>
        <dbReference type="EC" id="3.6.4.13"/>
    </reaction>
</comment>
<dbReference type="SMART" id="SM00490">
    <property type="entry name" value="HELICc"/>
    <property type="match status" value="1"/>
</dbReference>
<evidence type="ECO:0000256" key="3">
    <source>
        <dbReference type="ARBA" id="ARBA00022741"/>
    </source>
</evidence>
<feature type="domain" description="Helicase C-terminal" evidence="19">
    <location>
        <begin position="355"/>
        <end position="515"/>
    </location>
</feature>
<keyword evidence="2" id="KW-0396">Initiation factor</keyword>
<dbReference type="PROSITE" id="PS00039">
    <property type="entry name" value="DEAD_ATP_HELICASE"/>
    <property type="match status" value="1"/>
</dbReference>
<dbReference type="InterPro" id="IPR014014">
    <property type="entry name" value="RNA_helicase_DEAD_Q_motif"/>
</dbReference>
<proteinExistence type="inferred from homology"/>
<accession>A0A836KBL7</accession>
<dbReference type="GO" id="GO:0016787">
    <property type="term" value="F:hydrolase activity"/>
    <property type="evidence" value="ECO:0007669"/>
    <property type="project" value="UniProtKB-KW"/>
</dbReference>
<dbReference type="GO" id="GO:0003743">
    <property type="term" value="F:translation initiation factor activity"/>
    <property type="evidence" value="ECO:0007669"/>
    <property type="project" value="UniProtKB-KW"/>
</dbReference>
<feature type="region of interest" description="Disordered" evidence="17">
    <location>
        <begin position="1"/>
        <end position="34"/>
    </location>
</feature>
<comment type="similarity">
    <text evidence="9">Belongs to the DEAD box helicase family. eIF4A subfamily.</text>
</comment>
<dbReference type="Pfam" id="PF00271">
    <property type="entry name" value="Helicase_C"/>
    <property type="match status" value="1"/>
</dbReference>
<evidence type="ECO:0000256" key="7">
    <source>
        <dbReference type="ARBA" id="ARBA00022884"/>
    </source>
</evidence>
<evidence type="ECO:0000259" key="19">
    <source>
        <dbReference type="PROSITE" id="PS51194"/>
    </source>
</evidence>
<evidence type="ECO:0000256" key="13">
    <source>
        <dbReference type="ARBA" id="ARBA00030297"/>
    </source>
</evidence>
<evidence type="ECO:0000313" key="21">
    <source>
        <dbReference type="EMBL" id="KAG5470434.1"/>
    </source>
</evidence>
<dbReference type="Proteomes" id="UP000673552">
    <property type="component" value="Chromosome 32"/>
</dbReference>
<evidence type="ECO:0000259" key="18">
    <source>
        <dbReference type="PROSITE" id="PS51192"/>
    </source>
</evidence>
<evidence type="ECO:0000256" key="9">
    <source>
        <dbReference type="ARBA" id="ARBA00024352"/>
    </source>
</evidence>
<keyword evidence="5 16" id="KW-0347">Helicase</keyword>
<evidence type="ECO:0000256" key="16">
    <source>
        <dbReference type="RuleBase" id="RU000492"/>
    </source>
</evidence>
<dbReference type="CDD" id="cd17967">
    <property type="entry name" value="DEADc_DDX3_DDX4"/>
    <property type="match status" value="1"/>
</dbReference>
<dbReference type="Gene3D" id="3.40.50.300">
    <property type="entry name" value="P-loop containing nucleotide triphosphate hydrolases"/>
    <property type="match status" value="2"/>
</dbReference>
<evidence type="ECO:0000256" key="17">
    <source>
        <dbReference type="SAM" id="MobiDB-lite"/>
    </source>
</evidence>
<comment type="function">
    <text evidence="11">ATP-dependent RNA helicase which is a subunit of the eIF4F complex involved in cap recognition and is required for mRNA binding to ribosome. In the current model of translation initiation, eIF4A unwinds RNA secondary structures in the 5'-UTR of mRNAs which is necessary to allow efficient binding of the small ribosomal subunit, and subsequent scanning for the initiator codon.</text>
</comment>
<dbReference type="PROSITE" id="PS51192">
    <property type="entry name" value="HELICASE_ATP_BIND_1"/>
    <property type="match status" value="1"/>
</dbReference>
<organism evidence="21 22">
    <name type="scientific">Leishmania martiniquensis</name>
    <dbReference type="NCBI Taxonomy" id="1580590"/>
    <lineage>
        <taxon>Eukaryota</taxon>
        <taxon>Discoba</taxon>
        <taxon>Euglenozoa</taxon>
        <taxon>Kinetoplastea</taxon>
        <taxon>Metakinetoplastina</taxon>
        <taxon>Trypanosomatida</taxon>
        <taxon>Trypanosomatidae</taxon>
        <taxon>Leishmaniinae</taxon>
        <taxon>Leishmania</taxon>
    </lineage>
</organism>
<keyword evidence="4 16" id="KW-0378">Hydrolase</keyword>
<evidence type="ECO:0000256" key="15">
    <source>
        <dbReference type="PROSITE-ProRule" id="PRU00552"/>
    </source>
</evidence>
<keyword evidence="3 16" id="KW-0547">Nucleotide-binding</keyword>
<comment type="subunit">
    <text evidence="12">eIF4F is a multi-subunit complex, the composition of which varies with external and internal environmental conditions. It is composed of at least EIF4A, EIF4E and EIF4G.</text>
</comment>
<dbReference type="KEGG" id="lmat:92511790"/>
<evidence type="ECO:0000256" key="6">
    <source>
        <dbReference type="ARBA" id="ARBA00022840"/>
    </source>
</evidence>
<dbReference type="GO" id="GO:0003723">
    <property type="term" value="F:RNA binding"/>
    <property type="evidence" value="ECO:0007669"/>
    <property type="project" value="UniProtKB-KW"/>
</dbReference>
<dbReference type="InterPro" id="IPR014001">
    <property type="entry name" value="Helicase_ATP-bd"/>
</dbReference>
<evidence type="ECO:0000256" key="10">
    <source>
        <dbReference type="ARBA" id="ARBA00024417"/>
    </source>
</evidence>
<dbReference type="InterPro" id="IPR000629">
    <property type="entry name" value="RNA-helicase_DEAD-box_CS"/>
</dbReference>
<gene>
    <name evidence="21" type="ORF">LSCM1_01678</name>
</gene>
<evidence type="ECO:0000313" key="22">
    <source>
        <dbReference type="Proteomes" id="UP000673552"/>
    </source>
</evidence>
<dbReference type="PROSITE" id="PS51194">
    <property type="entry name" value="HELICASE_CTER"/>
    <property type="match status" value="1"/>
</dbReference>